<protein>
    <recommendedName>
        <fullName evidence="5">Ricin B lectin domain-containing protein</fullName>
    </recommendedName>
</protein>
<evidence type="ECO:0008006" key="5">
    <source>
        <dbReference type="Google" id="ProtNLM"/>
    </source>
</evidence>
<reference evidence="3 4" key="1">
    <citation type="submission" date="2021-03" db="EMBL/GenBank/DDBJ databases">
        <authorList>
            <person name="Lee D.-H."/>
        </authorList>
    </citation>
    <scope>NUCLEOTIDE SEQUENCE [LARGE SCALE GENOMIC DNA]</scope>
    <source>
        <strain evidence="3 4">MMS20-R2-23</strain>
    </source>
</reference>
<dbReference type="RefSeq" id="WP_208566225.1">
    <property type="nucleotide sequence ID" value="NZ_JAGFWR010000002.1"/>
</dbReference>
<sequence>MGPDDMLDEALRGLARQAGQTGRLATVAEVRRRGDSRRRRRHIATAALGIALLGAVGAGATVVHLAGTGRTTLPAGPSGTTSGPTPGATPSTGPTPDTSTTGDPTSGSPRATPRGTPSATPSGSKSSASTDPLRLGQRRYVVLRSAAMESVVSLLDDGSLGEVDGDEGRSLFVFVPQGSGTYLVRTAEPNAEGDRDCWQVRSAGSEPLTVVAAACSPDEPRQLFSIVVHSSGGGQRTYALSNSSAYLRYSNQRGLILEELGDAPLDTVFRFVDNGPAPK</sequence>
<feature type="compositionally biased region" description="Low complexity" evidence="1">
    <location>
        <begin position="69"/>
        <end position="129"/>
    </location>
</feature>
<feature type="region of interest" description="Disordered" evidence="1">
    <location>
        <begin position="69"/>
        <end position="133"/>
    </location>
</feature>
<accession>A0ABS3V4P4</accession>
<keyword evidence="2" id="KW-0812">Transmembrane</keyword>
<comment type="caution">
    <text evidence="3">The sequence shown here is derived from an EMBL/GenBank/DDBJ whole genome shotgun (WGS) entry which is preliminary data.</text>
</comment>
<proteinExistence type="predicted"/>
<gene>
    <name evidence="3" type="ORF">JQN83_07085</name>
</gene>
<evidence type="ECO:0000256" key="2">
    <source>
        <dbReference type="SAM" id="Phobius"/>
    </source>
</evidence>
<keyword evidence="2" id="KW-1133">Transmembrane helix</keyword>
<dbReference type="Proteomes" id="UP000671399">
    <property type="component" value="Unassembled WGS sequence"/>
</dbReference>
<keyword evidence="2" id="KW-0472">Membrane</keyword>
<name>A0ABS3V4P4_9ACTN</name>
<evidence type="ECO:0000313" key="4">
    <source>
        <dbReference type="Proteomes" id="UP000671399"/>
    </source>
</evidence>
<feature type="transmembrane region" description="Helical" evidence="2">
    <location>
        <begin position="43"/>
        <end position="67"/>
    </location>
</feature>
<dbReference type="EMBL" id="JAGFWR010000002">
    <property type="protein sequence ID" value="MBO4160579.1"/>
    <property type="molecule type" value="Genomic_DNA"/>
</dbReference>
<evidence type="ECO:0000313" key="3">
    <source>
        <dbReference type="EMBL" id="MBO4160579.1"/>
    </source>
</evidence>
<keyword evidence="4" id="KW-1185">Reference proteome</keyword>
<evidence type="ECO:0000256" key="1">
    <source>
        <dbReference type="SAM" id="MobiDB-lite"/>
    </source>
</evidence>
<organism evidence="3 4">
    <name type="scientific">Micromonospora antibiotica</name>
    <dbReference type="NCBI Taxonomy" id="2807623"/>
    <lineage>
        <taxon>Bacteria</taxon>
        <taxon>Bacillati</taxon>
        <taxon>Actinomycetota</taxon>
        <taxon>Actinomycetes</taxon>
        <taxon>Micromonosporales</taxon>
        <taxon>Micromonosporaceae</taxon>
        <taxon>Micromonospora</taxon>
    </lineage>
</organism>